<sequence>MRHHTLSCKPPPSPTCRLLGPPKASRASPGPGVFLSLSSPVVFVLAHSLWCRYLG</sequence>
<dbReference type="Proteomes" id="UP001230504">
    <property type="component" value="Unassembled WGS sequence"/>
</dbReference>
<dbReference type="GeneID" id="85441153"/>
<evidence type="ECO:0000313" key="2">
    <source>
        <dbReference type="EMBL" id="KAK1597789.1"/>
    </source>
</evidence>
<evidence type="ECO:0000256" key="1">
    <source>
        <dbReference type="SAM" id="MobiDB-lite"/>
    </source>
</evidence>
<organism evidence="2 3">
    <name type="scientific">Colletotrichum navitas</name>
    <dbReference type="NCBI Taxonomy" id="681940"/>
    <lineage>
        <taxon>Eukaryota</taxon>
        <taxon>Fungi</taxon>
        <taxon>Dikarya</taxon>
        <taxon>Ascomycota</taxon>
        <taxon>Pezizomycotina</taxon>
        <taxon>Sordariomycetes</taxon>
        <taxon>Hypocreomycetidae</taxon>
        <taxon>Glomerellales</taxon>
        <taxon>Glomerellaceae</taxon>
        <taxon>Colletotrichum</taxon>
        <taxon>Colletotrichum graminicola species complex</taxon>
    </lineage>
</organism>
<gene>
    <name evidence="2" type="ORF">LY79DRAFT_541094</name>
</gene>
<keyword evidence="3" id="KW-1185">Reference proteome</keyword>
<accession>A0AAD8Q8Y0</accession>
<feature type="region of interest" description="Disordered" evidence="1">
    <location>
        <begin position="1"/>
        <end position="28"/>
    </location>
</feature>
<protein>
    <submittedName>
        <fullName evidence="2">Uncharacterized protein</fullName>
    </submittedName>
</protein>
<evidence type="ECO:0000313" key="3">
    <source>
        <dbReference type="Proteomes" id="UP001230504"/>
    </source>
</evidence>
<name>A0AAD8Q8Y0_9PEZI</name>
<proteinExistence type="predicted"/>
<dbReference type="RefSeq" id="XP_060418561.1">
    <property type="nucleotide sequence ID" value="XM_060556913.1"/>
</dbReference>
<dbReference type="EMBL" id="JAHLJV010000007">
    <property type="protein sequence ID" value="KAK1597789.1"/>
    <property type="molecule type" value="Genomic_DNA"/>
</dbReference>
<reference evidence="2" key="1">
    <citation type="submission" date="2021-06" db="EMBL/GenBank/DDBJ databases">
        <title>Comparative genomics, transcriptomics and evolutionary studies reveal genomic signatures of adaptation to plant cell wall in hemibiotrophic fungi.</title>
        <authorList>
            <consortium name="DOE Joint Genome Institute"/>
            <person name="Baroncelli R."/>
            <person name="Diaz J.F."/>
            <person name="Benocci T."/>
            <person name="Peng M."/>
            <person name="Battaglia E."/>
            <person name="Haridas S."/>
            <person name="Andreopoulos W."/>
            <person name="Labutti K."/>
            <person name="Pangilinan J."/>
            <person name="Floch G.L."/>
            <person name="Makela M.R."/>
            <person name="Henrissat B."/>
            <person name="Grigoriev I.V."/>
            <person name="Crouch J.A."/>
            <person name="De Vries R.P."/>
            <person name="Sukno S.A."/>
            <person name="Thon M.R."/>
        </authorList>
    </citation>
    <scope>NUCLEOTIDE SEQUENCE</scope>
    <source>
        <strain evidence="2">CBS 125086</strain>
    </source>
</reference>
<comment type="caution">
    <text evidence="2">The sequence shown here is derived from an EMBL/GenBank/DDBJ whole genome shotgun (WGS) entry which is preliminary data.</text>
</comment>
<dbReference type="AlphaFoldDB" id="A0AAD8Q8Y0"/>